<dbReference type="OrthoDB" id="10057496at2759"/>
<feature type="repeat" description="ANK" evidence="1">
    <location>
        <begin position="144"/>
        <end position="165"/>
    </location>
</feature>
<gene>
    <name evidence="3" type="ORF">PANT_15d00070</name>
</gene>
<evidence type="ECO:0000313" key="3">
    <source>
        <dbReference type="EMBL" id="GAC75433.1"/>
    </source>
</evidence>
<dbReference type="SMART" id="SM00248">
    <property type="entry name" value="ANK"/>
    <property type="match status" value="2"/>
</dbReference>
<proteinExistence type="predicted"/>
<dbReference type="Pfam" id="PF12796">
    <property type="entry name" value="Ank_2"/>
    <property type="match status" value="1"/>
</dbReference>
<dbReference type="PANTHER" id="PTHR24121">
    <property type="entry name" value="NO MECHANORECEPTOR POTENTIAL C, ISOFORM D-RELATED"/>
    <property type="match status" value="1"/>
</dbReference>
<evidence type="ECO:0000256" key="2">
    <source>
        <dbReference type="SAM" id="MobiDB-lite"/>
    </source>
</evidence>
<dbReference type="AlphaFoldDB" id="M9MEM0"/>
<feature type="region of interest" description="Disordered" evidence="2">
    <location>
        <begin position="276"/>
        <end position="316"/>
    </location>
</feature>
<reference evidence="4" key="1">
    <citation type="journal article" date="2013" name="Genome Announc.">
        <title>Genome sequence of the basidiomycetous yeast Pseudozyma antarctica T-34, a producer of the glycolipid biosurfactants mannosylerythritol lipids.</title>
        <authorList>
            <person name="Morita T."/>
            <person name="Koike H."/>
            <person name="Koyama Y."/>
            <person name="Hagiwara H."/>
            <person name="Ito E."/>
            <person name="Fukuoka T."/>
            <person name="Imura T."/>
            <person name="Machida M."/>
            <person name="Kitamoto D."/>
        </authorList>
    </citation>
    <scope>NUCLEOTIDE SEQUENCE [LARGE SCALE GENOMIC DNA]</scope>
    <source>
        <strain evidence="4">T-34</strain>
    </source>
</reference>
<organism evidence="3 4">
    <name type="scientific">Pseudozyma antarctica (strain T-34)</name>
    <name type="common">Yeast</name>
    <name type="synonym">Candida antarctica</name>
    <dbReference type="NCBI Taxonomy" id="1151754"/>
    <lineage>
        <taxon>Eukaryota</taxon>
        <taxon>Fungi</taxon>
        <taxon>Dikarya</taxon>
        <taxon>Basidiomycota</taxon>
        <taxon>Ustilaginomycotina</taxon>
        <taxon>Ustilaginomycetes</taxon>
        <taxon>Ustilaginales</taxon>
        <taxon>Ustilaginaceae</taxon>
        <taxon>Moesziomyces</taxon>
    </lineage>
</organism>
<dbReference type="Proteomes" id="UP000011976">
    <property type="component" value="Unassembled WGS sequence"/>
</dbReference>
<feature type="region of interest" description="Disordered" evidence="2">
    <location>
        <begin position="224"/>
        <end position="246"/>
    </location>
</feature>
<dbReference type="PROSITE" id="PS50297">
    <property type="entry name" value="ANK_REP_REGION"/>
    <property type="match status" value="2"/>
</dbReference>
<dbReference type="STRING" id="1151754.M9MEM0"/>
<name>M9MEM0_PSEA3</name>
<dbReference type="EMBL" id="DF196781">
    <property type="protein sequence ID" value="GAC75433.1"/>
    <property type="molecule type" value="Genomic_DNA"/>
</dbReference>
<feature type="compositionally biased region" description="Basic and acidic residues" evidence="2">
    <location>
        <begin position="231"/>
        <end position="246"/>
    </location>
</feature>
<dbReference type="InterPro" id="IPR036770">
    <property type="entry name" value="Ankyrin_rpt-contain_sf"/>
</dbReference>
<protein>
    <submittedName>
        <fullName evidence="3">FOG: Ankyrin repeat</fullName>
    </submittedName>
</protein>
<sequence>MEEKKVTPARGVKGEKNSQTKISECVRCTTGCTDGGHFAFFPRSAARAAVESSSQPSTLFEARGTVRNFQPVTSFPSIYRILSDASHAHDSMTDKAPALTSDQIDELLLSARYGDLEDLESTLAPLLSSASSASSVLASIKNESANTLLHYACANGHLDVVTYLLPHSDLALLLAQNESGNTPLHWAALNGHLDTVKALVAHIEKLEAAHPEEAKKLNLIFHPKSSAHPEQPNEAHEGDQNDGSERKLWDVRNSAGRGPMSEAQMREQEAIVKFLLERMIDGPEGSNLTPAEPLPSSNPTATSEVEDKTQNLSLNN</sequence>
<dbReference type="SUPFAM" id="SSF48403">
    <property type="entry name" value="Ankyrin repeat"/>
    <property type="match status" value="1"/>
</dbReference>
<feature type="repeat" description="ANK" evidence="1">
    <location>
        <begin position="179"/>
        <end position="200"/>
    </location>
</feature>
<dbReference type="Gene3D" id="1.25.40.20">
    <property type="entry name" value="Ankyrin repeat-containing domain"/>
    <property type="match status" value="1"/>
</dbReference>
<evidence type="ECO:0000313" key="4">
    <source>
        <dbReference type="Proteomes" id="UP000011976"/>
    </source>
</evidence>
<keyword evidence="1" id="KW-0040">ANK repeat</keyword>
<dbReference type="PROSITE" id="PS50088">
    <property type="entry name" value="ANK_REPEAT"/>
    <property type="match status" value="2"/>
</dbReference>
<evidence type="ECO:0000256" key="1">
    <source>
        <dbReference type="PROSITE-ProRule" id="PRU00023"/>
    </source>
</evidence>
<dbReference type="PANTHER" id="PTHR24121:SF23">
    <property type="entry name" value="NO MECHANORECEPTOR POTENTIAL C, ISOFORM H"/>
    <property type="match status" value="1"/>
</dbReference>
<dbReference type="InterPro" id="IPR002110">
    <property type="entry name" value="Ankyrin_rpt"/>
</dbReference>
<accession>M9MEM0</accession>